<proteinExistence type="predicted"/>
<feature type="transmembrane region" description="Helical" evidence="1">
    <location>
        <begin position="20"/>
        <end position="43"/>
    </location>
</feature>
<sequence>MHKNGYHYKMSSLQSNTFFYYFIYFIILMKGLFLFFAMWNFYLKKKNGRGGDSGNKTKLEKRISYYKNLTENIFIVLVSILLIYLFNPYHDNKYLDDKYVKVLFFIYGFLMLITFDWSEFVRFS</sequence>
<dbReference type="EMBL" id="MN739825">
    <property type="protein sequence ID" value="QHT27606.1"/>
    <property type="molecule type" value="Genomic_DNA"/>
</dbReference>
<keyword evidence="1" id="KW-1133">Transmembrane helix</keyword>
<keyword evidence="1" id="KW-0472">Membrane</keyword>
<feature type="transmembrane region" description="Helical" evidence="1">
    <location>
        <begin position="99"/>
        <end position="118"/>
    </location>
</feature>
<name>A0A6C0EEL4_9ZZZZ</name>
<feature type="transmembrane region" description="Helical" evidence="1">
    <location>
        <begin position="64"/>
        <end position="87"/>
    </location>
</feature>
<protein>
    <submittedName>
        <fullName evidence="2">Uncharacterized protein</fullName>
    </submittedName>
</protein>
<reference evidence="2" key="1">
    <citation type="journal article" date="2020" name="Nature">
        <title>Giant virus diversity and host interactions through global metagenomics.</title>
        <authorList>
            <person name="Schulz F."/>
            <person name="Roux S."/>
            <person name="Paez-Espino D."/>
            <person name="Jungbluth S."/>
            <person name="Walsh D.A."/>
            <person name="Denef V.J."/>
            <person name="McMahon K.D."/>
            <person name="Konstantinidis K.T."/>
            <person name="Eloe-Fadrosh E.A."/>
            <person name="Kyrpides N.C."/>
            <person name="Woyke T."/>
        </authorList>
    </citation>
    <scope>NUCLEOTIDE SEQUENCE</scope>
    <source>
        <strain evidence="2">GVMAG-M-3300023179-33</strain>
    </source>
</reference>
<accession>A0A6C0EEL4</accession>
<evidence type="ECO:0000256" key="1">
    <source>
        <dbReference type="SAM" id="Phobius"/>
    </source>
</evidence>
<evidence type="ECO:0000313" key="2">
    <source>
        <dbReference type="EMBL" id="QHT27606.1"/>
    </source>
</evidence>
<dbReference type="AlphaFoldDB" id="A0A6C0EEL4"/>
<keyword evidence="1" id="KW-0812">Transmembrane</keyword>
<organism evidence="2">
    <name type="scientific">viral metagenome</name>
    <dbReference type="NCBI Taxonomy" id="1070528"/>
    <lineage>
        <taxon>unclassified sequences</taxon>
        <taxon>metagenomes</taxon>
        <taxon>organismal metagenomes</taxon>
    </lineage>
</organism>